<comment type="caution">
    <text evidence="3">The sequence shown here is derived from an EMBL/GenBank/DDBJ whole genome shotgun (WGS) entry which is preliminary data.</text>
</comment>
<accession>A0AAE8N359</accession>
<dbReference type="Pfam" id="PF13489">
    <property type="entry name" value="Methyltransf_23"/>
    <property type="match status" value="1"/>
</dbReference>
<dbReference type="CDD" id="cd02440">
    <property type="entry name" value="AdoMet_MTases"/>
    <property type="match status" value="1"/>
</dbReference>
<dbReference type="SUPFAM" id="SSF53335">
    <property type="entry name" value="S-adenosyl-L-methionine-dependent methyltransferases"/>
    <property type="match status" value="1"/>
</dbReference>
<organism evidence="3 4">
    <name type="scientific">Cephalotrichum gorgonifer</name>
    <dbReference type="NCBI Taxonomy" id="2041049"/>
    <lineage>
        <taxon>Eukaryota</taxon>
        <taxon>Fungi</taxon>
        <taxon>Dikarya</taxon>
        <taxon>Ascomycota</taxon>
        <taxon>Pezizomycotina</taxon>
        <taxon>Sordariomycetes</taxon>
        <taxon>Hypocreomycetidae</taxon>
        <taxon>Microascales</taxon>
        <taxon>Microascaceae</taxon>
        <taxon>Cephalotrichum</taxon>
    </lineage>
</organism>
<sequence length="326" mass="36021">MSKGEVENEVKSKVESKVKRRGESKSGESSEAQSGDRTGEPAALIQVDSETAETDSAFGDDGVGDDSLSTQSLYSHITNFVYENGRRYHSYQQGAYWGPNDEVAQDNLDLYHHLFTQTLGGKLFLAPIGPDPQKVLDLGTGTGIWAMDFADEFPSAAVIATDLSPIQPSMVPPNLQFEVDDMCLPWTFHPPASFDFIHARCIYGCVADYPALYAQVLEHLKPGAWFQHAEISVVAVADDKSLEGTHLDRWGPLALEAGVKFGKSFSIAEDMEGFMRNAGFVNVERHMFPWPIGTWAKDPEMKRIGAYNRLGWEEGLEGGGRKKFTF</sequence>
<dbReference type="Gene3D" id="3.40.50.150">
    <property type="entry name" value="Vaccinia Virus protein VP39"/>
    <property type="match status" value="1"/>
</dbReference>
<evidence type="ECO:0000256" key="1">
    <source>
        <dbReference type="ARBA" id="ARBA00038158"/>
    </source>
</evidence>
<dbReference type="AlphaFoldDB" id="A0AAE8N359"/>
<dbReference type="GO" id="GO:0008168">
    <property type="term" value="F:methyltransferase activity"/>
    <property type="evidence" value="ECO:0007669"/>
    <property type="project" value="UniProtKB-KW"/>
</dbReference>
<name>A0AAE8N359_9PEZI</name>
<dbReference type="GO" id="GO:0032259">
    <property type="term" value="P:methylation"/>
    <property type="evidence" value="ECO:0007669"/>
    <property type="project" value="UniProtKB-KW"/>
</dbReference>
<comment type="similarity">
    <text evidence="1">Belongs to the methyltransferase superfamily. LaeA methyltransferase family.</text>
</comment>
<protein>
    <submittedName>
        <fullName evidence="3">Related to methyltransferase</fullName>
    </submittedName>
</protein>
<gene>
    <name evidence="3" type="ORF">DNG_08258</name>
</gene>
<feature type="compositionally biased region" description="Basic and acidic residues" evidence="2">
    <location>
        <begin position="1"/>
        <end position="28"/>
    </location>
</feature>
<dbReference type="InterPro" id="IPR029063">
    <property type="entry name" value="SAM-dependent_MTases_sf"/>
</dbReference>
<keyword evidence="3" id="KW-0808">Transferase</keyword>
<evidence type="ECO:0000313" key="3">
    <source>
        <dbReference type="EMBL" id="SPO05571.1"/>
    </source>
</evidence>
<dbReference type="PANTHER" id="PTHR43591">
    <property type="entry name" value="METHYLTRANSFERASE"/>
    <property type="match status" value="1"/>
</dbReference>
<dbReference type="PANTHER" id="PTHR43591:SF10">
    <property type="entry name" value="ABC TRANSMEMBRANE TYPE-1 DOMAIN-CONTAINING PROTEIN-RELATED"/>
    <property type="match status" value="1"/>
</dbReference>
<feature type="region of interest" description="Disordered" evidence="2">
    <location>
        <begin position="1"/>
        <end position="42"/>
    </location>
</feature>
<keyword evidence="4" id="KW-1185">Reference proteome</keyword>
<evidence type="ECO:0000256" key="2">
    <source>
        <dbReference type="SAM" id="MobiDB-lite"/>
    </source>
</evidence>
<dbReference type="Proteomes" id="UP001187682">
    <property type="component" value="Unassembled WGS sequence"/>
</dbReference>
<dbReference type="EMBL" id="ONZQ02000013">
    <property type="protein sequence ID" value="SPO05571.1"/>
    <property type="molecule type" value="Genomic_DNA"/>
</dbReference>
<evidence type="ECO:0000313" key="4">
    <source>
        <dbReference type="Proteomes" id="UP001187682"/>
    </source>
</evidence>
<proteinExistence type="inferred from homology"/>
<keyword evidence="3" id="KW-0489">Methyltransferase</keyword>
<reference evidence="3" key="1">
    <citation type="submission" date="2018-03" db="EMBL/GenBank/DDBJ databases">
        <authorList>
            <person name="Guldener U."/>
        </authorList>
    </citation>
    <scope>NUCLEOTIDE SEQUENCE</scope>
</reference>